<dbReference type="AlphaFoldDB" id="A0A059FZC9"/>
<evidence type="ECO:0000256" key="1">
    <source>
        <dbReference type="SAM" id="Phobius"/>
    </source>
</evidence>
<dbReference type="EMBL" id="ARYI01000001">
    <property type="protein sequence ID" value="KCZ96068.1"/>
    <property type="molecule type" value="Genomic_DNA"/>
</dbReference>
<reference evidence="2 3" key="1">
    <citation type="submission" date="2013-04" db="EMBL/GenBank/DDBJ databases">
        <title>Hyphomonas hirschiana VP5 Genome Sequencing.</title>
        <authorList>
            <person name="Lai Q."/>
            <person name="Shao Z."/>
        </authorList>
    </citation>
    <scope>NUCLEOTIDE SEQUENCE [LARGE SCALE GENOMIC DNA]</scope>
    <source>
        <strain evidence="2 3">VP5</strain>
    </source>
</reference>
<dbReference type="PATRIC" id="fig|1280951.3.peg.55"/>
<sequence length="136" mass="14349">MLKTVIAGWAGIAVAFAIIDLIWLGRVADGFYRSQMGALRADTVNIPAAIAFYLIMVTGILVFAVLPAVRAESVWAALGAGAFLGFLCYATYDLTNLATLRNWPLMMTLVDLVWGTVLTGIASVAGYYAARAAAGA</sequence>
<feature type="transmembrane region" description="Helical" evidence="1">
    <location>
        <begin position="7"/>
        <end position="26"/>
    </location>
</feature>
<feature type="transmembrane region" description="Helical" evidence="1">
    <location>
        <begin position="46"/>
        <end position="66"/>
    </location>
</feature>
<evidence type="ECO:0000313" key="2">
    <source>
        <dbReference type="EMBL" id="KCZ96068.1"/>
    </source>
</evidence>
<keyword evidence="1" id="KW-1133">Transmembrane helix</keyword>
<evidence type="ECO:0008006" key="4">
    <source>
        <dbReference type="Google" id="ProtNLM"/>
    </source>
</evidence>
<comment type="caution">
    <text evidence="2">The sequence shown here is derived from an EMBL/GenBank/DDBJ whole genome shotgun (WGS) entry which is preliminary data.</text>
</comment>
<protein>
    <recommendedName>
        <fullName evidence="4">Transmembrane protein</fullName>
    </recommendedName>
</protein>
<gene>
    <name evidence="2" type="ORF">HHI_00275</name>
</gene>
<feature type="transmembrane region" description="Helical" evidence="1">
    <location>
        <begin position="73"/>
        <end position="92"/>
    </location>
</feature>
<keyword evidence="1" id="KW-0812">Transmembrane</keyword>
<evidence type="ECO:0000313" key="3">
    <source>
        <dbReference type="Proteomes" id="UP000025061"/>
    </source>
</evidence>
<proteinExistence type="predicted"/>
<accession>A0A059FZC9</accession>
<keyword evidence="1" id="KW-0472">Membrane</keyword>
<dbReference type="InterPro" id="IPR018687">
    <property type="entry name" value="DUF2177_membr"/>
</dbReference>
<dbReference type="Proteomes" id="UP000025061">
    <property type="component" value="Unassembled WGS sequence"/>
</dbReference>
<dbReference type="Pfam" id="PF09945">
    <property type="entry name" value="DUF2177"/>
    <property type="match status" value="1"/>
</dbReference>
<organism evidence="2 3">
    <name type="scientific">Hyphomonas hirschiana VP5</name>
    <dbReference type="NCBI Taxonomy" id="1280951"/>
    <lineage>
        <taxon>Bacteria</taxon>
        <taxon>Pseudomonadati</taxon>
        <taxon>Pseudomonadota</taxon>
        <taxon>Alphaproteobacteria</taxon>
        <taxon>Hyphomonadales</taxon>
        <taxon>Hyphomonadaceae</taxon>
        <taxon>Hyphomonas</taxon>
    </lineage>
</organism>
<feature type="transmembrane region" description="Helical" evidence="1">
    <location>
        <begin position="112"/>
        <end position="130"/>
    </location>
</feature>
<dbReference type="RefSeq" id="WP_011646023.1">
    <property type="nucleotide sequence ID" value="NZ_ARYI01000001.1"/>
</dbReference>
<keyword evidence="3" id="KW-1185">Reference proteome</keyword>
<name>A0A059FZC9_9PROT</name>